<feature type="signal peptide" evidence="1">
    <location>
        <begin position="1"/>
        <end position="18"/>
    </location>
</feature>
<proteinExistence type="predicted"/>
<name>A0ABR5W521_9VIBR</name>
<dbReference type="RefSeq" id="WP_061058660.1">
    <property type="nucleotide sequence ID" value="NZ_CAXYEW010000068.1"/>
</dbReference>
<organism evidence="2 3">
    <name type="scientific">Vibrio cidicii</name>
    <dbReference type="NCBI Taxonomy" id="1763883"/>
    <lineage>
        <taxon>Bacteria</taxon>
        <taxon>Pseudomonadati</taxon>
        <taxon>Pseudomonadota</taxon>
        <taxon>Gammaproteobacteria</taxon>
        <taxon>Vibrionales</taxon>
        <taxon>Vibrionaceae</taxon>
        <taxon>Vibrio</taxon>
    </lineage>
</organism>
<evidence type="ECO:0000313" key="2">
    <source>
        <dbReference type="EMBL" id="KYN90314.1"/>
    </source>
</evidence>
<keyword evidence="1" id="KW-0732">Signal</keyword>
<evidence type="ECO:0000256" key="1">
    <source>
        <dbReference type="SAM" id="SignalP"/>
    </source>
</evidence>
<reference evidence="2 3" key="1">
    <citation type="submission" date="2015-12" db="EMBL/GenBank/DDBJ databases">
        <authorList>
            <person name="Tarr C.L."/>
            <person name="Gladney L.M."/>
        </authorList>
    </citation>
    <scope>NUCLEOTIDE SEQUENCE [LARGE SCALE GENOMIC DNA]</scope>
    <source>
        <strain evidence="2 3">1048-83</strain>
    </source>
</reference>
<feature type="chain" id="PRO_5046149647" evidence="1">
    <location>
        <begin position="19"/>
        <end position="110"/>
    </location>
</feature>
<evidence type="ECO:0000313" key="3">
    <source>
        <dbReference type="Proteomes" id="UP000075609"/>
    </source>
</evidence>
<accession>A0ABR5W521</accession>
<comment type="caution">
    <text evidence="2">The sequence shown here is derived from an EMBL/GenBank/DDBJ whole genome shotgun (WGS) entry which is preliminary data.</text>
</comment>
<sequence length="110" mass="12543">MKLLYSVCILIISFSVNAKNICPVNEKIESDMRIPESHFTKENAEAALKKINAIVAGNDEVYEWVTVPNMQRIVEGYILKRDAENATGALAEFEISQFCTFMESSAWWYD</sequence>
<dbReference type="EMBL" id="LOBP01000072">
    <property type="protein sequence ID" value="KYN90314.1"/>
    <property type="molecule type" value="Genomic_DNA"/>
</dbReference>
<keyword evidence="3" id="KW-1185">Reference proteome</keyword>
<protein>
    <submittedName>
        <fullName evidence="2">Uncharacterized protein</fullName>
    </submittedName>
</protein>
<dbReference type="Proteomes" id="UP000075609">
    <property type="component" value="Unassembled WGS sequence"/>
</dbReference>
<gene>
    <name evidence="2" type="ORF">ATY35_21145</name>
</gene>